<keyword evidence="1" id="KW-0472">Membrane</keyword>
<feature type="transmembrane region" description="Helical" evidence="1">
    <location>
        <begin position="122"/>
        <end position="141"/>
    </location>
</feature>
<keyword evidence="1" id="KW-0812">Transmembrane</keyword>
<dbReference type="PANTHER" id="PTHR36694:SF11">
    <property type="entry name" value="LP21121P-RELATED"/>
    <property type="match status" value="1"/>
</dbReference>
<feature type="transmembrane region" description="Helical" evidence="1">
    <location>
        <begin position="96"/>
        <end position="116"/>
    </location>
</feature>
<protein>
    <submittedName>
        <fullName evidence="2">Uncharacterized protein</fullName>
    </submittedName>
</protein>
<evidence type="ECO:0000313" key="3">
    <source>
        <dbReference type="Proteomes" id="UP001359485"/>
    </source>
</evidence>
<organism evidence="2 3">
    <name type="scientific">Polyplax serrata</name>
    <name type="common">Common mouse louse</name>
    <dbReference type="NCBI Taxonomy" id="468196"/>
    <lineage>
        <taxon>Eukaryota</taxon>
        <taxon>Metazoa</taxon>
        <taxon>Ecdysozoa</taxon>
        <taxon>Arthropoda</taxon>
        <taxon>Hexapoda</taxon>
        <taxon>Insecta</taxon>
        <taxon>Pterygota</taxon>
        <taxon>Neoptera</taxon>
        <taxon>Paraneoptera</taxon>
        <taxon>Psocodea</taxon>
        <taxon>Troctomorpha</taxon>
        <taxon>Phthiraptera</taxon>
        <taxon>Anoplura</taxon>
        <taxon>Polyplacidae</taxon>
        <taxon>Polyplax</taxon>
    </lineage>
</organism>
<sequence>MPVLKTCWTPCIWISNVKRGSEAVAFYTLMFSVVLITVIAYMLNGGESSQLYSPLFETDIRDSMQAVGGFFIFYLLLLIIFSILMVVGISTKTRGLMLPWLISFGLVCAFQLIFGLWLLGGYYIYLDSVLAAFVDWLWLAYNTKRKLLGQFFIQQESTNYEQENSYDTAVVLYGIGKDLIQRER</sequence>
<proteinExistence type="predicted"/>
<keyword evidence="1" id="KW-1133">Transmembrane helix</keyword>
<name>A0ABR1BI02_POLSC</name>
<feature type="transmembrane region" description="Helical" evidence="1">
    <location>
        <begin position="24"/>
        <end position="43"/>
    </location>
</feature>
<dbReference type="EMBL" id="JAWJWF010000001">
    <property type="protein sequence ID" value="KAK6641789.1"/>
    <property type="molecule type" value="Genomic_DNA"/>
</dbReference>
<dbReference type="PANTHER" id="PTHR36694">
    <property type="entry name" value="PASIFLORA 1, ISOFORM A-RELATED"/>
    <property type="match status" value="1"/>
</dbReference>
<keyword evidence="3" id="KW-1185">Reference proteome</keyword>
<dbReference type="Proteomes" id="UP001359485">
    <property type="component" value="Unassembled WGS sequence"/>
</dbReference>
<accession>A0ABR1BI02</accession>
<feature type="transmembrane region" description="Helical" evidence="1">
    <location>
        <begin position="63"/>
        <end position="89"/>
    </location>
</feature>
<reference evidence="2 3" key="1">
    <citation type="submission" date="2023-09" db="EMBL/GenBank/DDBJ databases">
        <title>Genomes of two closely related lineages of the louse Polyplax serrata with different host specificities.</title>
        <authorList>
            <person name="Martinu J."/>
            <person name="Tarabai H."/>
            <person name="Stefka J."/>
            <person name="Hypsa V."/>
        </authorList>
    </citation>
    <scope>NUCLEOTIDE SEQUENCE [LARGE SCALE GENOMIC DNA]</scope>
    <source>
        <strain evidence="2">98ZLc_SE</strain>
    </source>
</reference>
<gene>
    <name evidence="2" type="ORF">RUM44_013504</name>
</gene>
<evidence type="ECO:0000313" key="2">
    <source>
        <dbReference type="EMBL" id="KAK6641789.1"/>
    </source>
</evidence>
<comment type="caution">
    <text evidence="2">The sequence shown here is derived from an EMBL/GenBank/DDBJ whole genome shotgun (WGS) entry which is preliminary data.</text>
</comment>
<evidence type="ECO:0000256" key="1">
    <source>
        <dbReference type="SAM" id="Phobius"/>
    </source>
</evidence>